<reference evidence="2 3" key="1">
    <citation type="submission" date="2020-12" db="EMBL/GenBank/DDBJ databases">
        <title>Concerted genomic and epigenomic changes stabilize Arabidopsis allopolyploids.</title>
        <authorList>
            <person name="Chen Z."/>
        </authorList>
    </citation>
    <scope>NUCLEOTIDE SEQUENCE [LARGE SCALE GENOMIC DNA]</scope>
    <source>
        <strain evidence="2">As9502</strain>
        <tissue evidence="2">Leaf</tissue>
    </source>
</reference>
<proteinExistence type="predicted"/>
<name>A0A8T2HHS8_ARASU</name>
<keyword evidence="1" id="KW-0812">Transmembrane</keyword>
<evidence type="ECO:0008006" key="4">
    <source>
        <dbReference type="Google" id="ProtNLM"/>
    </source>
</evidence>
<comment type="caution">
    <text evidence="2">The sequence shown here is derived from an EMBL/GenBank/DDBJ whole genome shotgun (WGS) entry which is preliminary data.</text>
</comment>
<dbReference type="EMBL" id="JAEFBJ010000001">
    <property type="protein sequence ID" value="KAG7659575.1"/>
    <property type="molecule type" value="Genomic_DNA"/>
</dbReference>
<protein>
    <recommendedName>
        <fullName evidence="4">Potassium channel domain-containing protein</fullName>
    </recommendedName>
</protein>
<keyword evidence="3" id="KW-1185">Reference proteome</keyword>
<dbReference type="AlphaFoldDB" id="A0A8T2HHS8"/>
<evidence type="ECO:0000313" key="3">
    <source>
        <dbReference type="Proteomes" id="UP000694251"/>
    </source>
</evidence>
<sequence length="197" mass="22353">MHKIKEENSVGNLEVHEFHKSSDENYIMAIHRRGYHIVPSLMTSRLFSPVMHTWIISALVLMVAWKFDYGYTNEGLLFAPLYLLTTIGEMTTKIVSPSDKKLGCIVASLSHLWGGCTIFMLSFNSGSIASRESKRRNLSLSEQEEPGRSYRTTPGTIAELRWWFSKLAQIVETIYNVNVSLPKNLHNCKKLEGSADL</sequence>
<organism evidence="2 3">
    <name type="scientific">Arabidopsis suecica</name>
    <name type="common">Swedish thale-cress</name>
    <name type="synonym">Cardaminopsis suecica</name>
    <dbReference type="NCBI Taxonomy" id="45249"/>
    <lineage>
        <taxon>Eukaryota</taxon>
        <taxon>Viridiplantae</taxon>
        <taxon>Streptophyta</taxon>
        <taxon>Embryophyta</taxon>
        <taxon>Tracheophyta</taxon>
        <taxon>Spermatophyta</taxon>
        <taxon>Magnoliopsida</taxon>
        <taxon>eudicotyledons</taxon>
        <taxon>Gunneridae</taxon>
        <taxon>Pentapetalae</taxon>
        <taxon>rosids</taxon>
        <taxon>malvids</taxon>
        <taxon>Brassicales</taxon>
        <taxon>Brassicaceae</taxon>
        <taxon>Camelineae</taxon>
        <taxon>Arabidopsis</taxon>
    </lineage>
</organism>
<feature type="transmembrane region" description="Helical" evidence="1">
    <location>
        <begin position="102"/>
        <end position="123"/>
    </location>
</feature>
<keyword evidence="1" id="KW-1133">Transmembrane helix</keyword>
<evidence type="ECO:0000313" key="2">
    <source>
        <dbReference type="EMBL" id="KAG7659575.1"/>
    </source>
</evidence>
<feature type="transmembrane region" description="Helical" evidence="1">
    <location>
        <begin position="46"/>
        <end position="65"/>
    </location>
</feature>
<gene>
    <name evidence="2" type="ORF">ISN44_As01g064350</name>
</gene>
<dbReference type="Proteomes" id="UP000694251">
    <property type="component" value="Chromosome 1"/>
</dbReference>
<keyword evidence="1" id="KW-0472">Membrane</keyword>
<evidence type="ECO:0000256" key="1">
    <source>
        <dbReference type="SAM" id="Phobius"/>
    </source>
</evidence>
<accession>A0A8T2HHS8</accession>